<feature type="coiled-coil region" evidence="2">
    <location>
        <begin position="68"/>
        <end position="113"/>
    </location>
</feature>
<dbReference type="Gene3D" id="1.10.1660.10">
    <property type="match status" value="1"/>
</dbReference>
<organism evidence="4 5">
    <name type="scientific">Paenibacillus thailandensis</name>
    <dbReference type="NCBI Taxonomy" id="393250"/>
    <lineage>
        <taxon>Bacteria</taxon>
        <taxon>Bacillati</taxon>
        <taxon>Bacillota</taxon>
        <taxon>Bacilli</taxon>
        <taxon>Bacillales</taxon>
        <taxon>Paenibacillaceae</taxon>
        <taxon>Paenibacillus</taxon>
    </lineage>
</organism>
<gene>
    <name evidence="4" type="ORF">ACFSW5_11330</name>
</gene>
<sequence length="277" mass="31383">MFKIGTFAKLAGVTEKTLRHYDQLGLLKPAHIDKESKYRFYTAEQLLTVRRIAGFKEQGLTLEQMRPLLADAAELSKAEQTLQEKREELERFIQEAQRQVGEIDKRLVRLERVSEAAEAVKDKEFGLRSVDPVLAASIRESVPTGHLCLLLDELKQYVRDQGERAEGEMTIVWHKRADSAASPSDIEVAIPLSKPIPASRRVIVGQLPGLERAASLKHRCDPYRGDCKAEEALRAWMQAEGYRPSAAEPVREIYLTPDRDIYGRLRLAEAIVPVERI</sequence>
<dbReference type="Gene3D" id="3.20.80.10">
    <property type="entry name" value="Regulatory factor, effector binding domain"/>
    <property type="match status" value="1"/>
</dbReference>
<dbReference type="InterPro" id="IPR000551">
    <property type="entry name" value="MerR-type_HTH_dom"/>
</dbReference>
<dbReference type="InterPro" id="IPR009061">
    <property type="entry name" value="DNA-bd_dom_put_sf"/>
</dbReference>
<dbReference type="EMBL" id="JBHUMY010000011">
    <property type="protein sequence ID" value="MFD2660838.1"/>
    <property type="molecule type" value="Genomic_DNA"/>
</dbReference>
<dbReference type="Proteomes" id="UP001597493">
    <property type="component" value="Unassembled WGS sequence"/>
</dbReference>
<accession>A0ABW5QWF5</accession>
<dbReference type="RefSeq" id="WP_379272815.1">
    <property type="nucleotide sequence ID" value="NZ_JBHUGT010000045.1"/>
</dbReference>
<dbReference type="PANTHER" id="PTHR30204:SF97">
    <property type="entry name" value="MERR FAMILY REGULATORY PROTEIN"/>
    <property type="match status" value="1"/>
</dbReference>
<evidence type="ECO:0000313" key="5">
    <source>
        <dbReference type="Proteomes" id="UP001597493"/>
    </source>
</evidence>
<dbReference type="Pfam" id="PF13411">
    <property type="entry name" value="MerR_1"/>
    <property type="match status" value="1"/>
</dbReference>
<dbReference type="PROSITE" id="PS00552">
    <property type="entry name" value="HTH_MERR_1"/>
    <property type="match status" value="1"/>
</dbReference>
<dbReference type="CDD" id="cd01107">
    <property type="entry name" value="HTH_BmrR"/>
    <property type="match status" value="1"/>
</dbReference>
<dbReference type="PROSITE" id="PS50937">
    <property type="entry name" value="HTH_MERR_2"/>
    <property type="match status" value="1"/>
</dbReference>
<keyword evidence="5" id="KW-1185">Reference proteome</keyword>
<dbReference type="SUPFAM" id="SSF46955">
    <property type="entry name" value="Putative DNA-binding domain"/>
    <property type="match status" value="1"/>
</dbReference>
<evidence type="ECO:0000256" key="2">
    <source>
        <dbReference type="SAM" id="Coils"/>
    </source>
</evidence>
<dbReference type="SMART" id="SM00422">
    <property type="entry name" value="HTH_MERR"/>
    <property type="match status" value="1"/>
</dbReference>
<feature type="domain" description="HTH merR-type" evidence="3">
    <location>
        <begin position="1"/>
        <end position="71"/>
    </location>
</feature>
<dbReference type="InterPro" id="IPR047057">
    <property type="entry name" value="MerR_fam"/>
</dbReference>
<proteinExistence type="predicted"/>
<keyword evidence="2" id="KW-0175">Coiled coil</keyword>
<evidence type="ECO:0000259" key="3">
    <source>
        <dbReference type="PROSITE" id="PS50937"/>
    </source>
</evidence>
<comment type="caution">
    <text evidence="4">The sequence shown here is derived from an EMBL/GenBank/DDBJ whole genome shotgun (WGS) entry which is preliminary data.</text>
</comment>
<evidence type="ECO:0000313" key="4">
    <source>
        <dbReference type="EMBL" id="MFD2660838.1"/>
    </source>
</evidence>
<reference evidence="5" key="1">
    <citation type="journal article" date="2019" name="Int. J. Syst. Evol. Microbiol.">
        <title>The Global Catalogue of Microorganisms (GCM) 10K type strain sequencing project: providing services to taxonomists for standard genome sequencing and annotation.</title>
        <authorList>
            <consortium name="The Broad Institute Genomics Platform"/>
            <consortium name="The Broad Institute Genome Sequencing Center for Infectious Disease"/>
            <person name="Wu L."/>
            <person name="Ma J."/>
        </authorList>
    </citation>
    <scope>NUCLEOTIDE SEQUENCE [LARGE SCALE GENOMIC DNA]</scope>
    <source>
        <strain evidence="5">TISTR 1827</strain>
    </source>
</reference>
<keyword evidence="1" id="KW-0238">DNA-binding</keyword>
<protein>
    <submittedName>
        <fullName evidence="4">MerR family transcriptional regulator</fullName>
    </submittedName>
</protein>
<dbReference type="PANTHER" id="PTHR30204">
    <property type="entry name" value="REDOX-CYCLING DRUG-SENSING TRANSCRIPTIONAL ACTIVATOR SOXR"/>
    <property type="match status" value="1"/>
</dbReference>
<dbReference type="InterPro" id="IPR011256">
    <property type="entry name" value="Reg_factor_effector_dom_sf"/>
</dbReference>
<evidence type="ECO:0000256" key="1">
    <source>
        <dbReference type="ARBA" id="ARBA00023125"/>
    </source>
</evidence>
<name>A0ABW5QWF5_9BACL</name>